<dbReference type="Gene3D" id="3.40.640.10">
    <property type="entry name" value="Type I PLP-dependent aspartate aminotransferase-like (Major domain)"/>
    <property type="match status" value="1"/>
</dbReference>
<dbReference type="AlphaFoldDB" id="A0A645GJU2"/>
<dbReference type="GO" id="GO:0030170">
    <property type="term" value="F:pyridoxal phosphate binding"/>
    <property type="evidence" value="ECO:0007669"/>
    <property type="project" value="InterPro"/>
</dbReference>
<dbReference type="InterPro" id="IPR015422">
    <property type="entry name" value="PyrdxlP-dep_Trfase_small"/>
</dbReference>
<dbReference type="EC" id="4.4.1.11" evidence="5"/>
<evidence type="ECO:0000256" key="1">
    <source>
        <dbReference type="ARBA" id="ARBA00001933"/>
    </source>
</evidence>
<dbReference type="GO" id="GO:0004124">
    <property type="term" value="F:cysteine synthase activity"/>
    <property type="evidence" value="ECO:0007669"/>
    <property type="project" value="TreeGrafter"/>
</dbReference>
<evidence type="ECO:0000256" key="3">
    <source>
        <dbReference type="ARBA" id="ARBA00022679"/>
    </source>
</evidence>
<comment type="cofactor">
    <cofactor evidence="1">
        <name>pyridoxal 5'-phosphate</name>
        <dbReference type="ChEBI" id="CHEBI:597326"/>
    </cofactor>
</comment>
<evidence type="ECO:0000313" key="5">
    <source>
        <dbReference type="EMBL" id="MPN27188.1"/>
    </source>
</evidence>
<dbReference type="InterPro" id="IPR006235">
    <property type="entry name" value="OAc-hSer/O-AcSer_sulfhydrylase"/>
</dbReference>
<keyword evidence="5" id="KW-0456">Lyase</keyword>
<comment type="similarity">
    <text evidence="2">Belongs to the trans-sulfuration enzymes family.</text>
</comment>
<accession>A0A645GJU2</accession>
<dbReference type="Gene3D" id="3.90.1150.10">
    <property type="entry name" value="Aspartate Aminotransferase, domain 1"/>
    <property type="match status" value="1"/>
</dbReference>
<reference evidence="5" key="1">
    <citation type="submission" date="2019-08" db="EMBL/GenBank/DDBJ databases">
        <authorList>
            <person name="Kucharzyk K."/>
            <person name="Murdoch R.W."/>
            <person name="Higgins S."/>
            <person name="Loffler F."/>
        </authorList>
    </citation>
    <scope>NUCLEOTIDE SEQUENCE</scope>
</reference>
<dbReference type="GO" id="GO:0005737">
    <property type="term" value="C:cytoplasm"/>
    <property type="evidence" value="ECO:0007669"/>
    <property type="project" value="TreeGrafter"/>
</dbReference>
<keyword evidence="4" id="KW-0663">Pyridoxal phosphate</keyword>
<dbReference type="InterPro" id="IPR015424">
    <property type="entry name" value="PyrdxlP-dep_Trfase"/>
</dbReference>
<dbReference type="GO" id="GO:0003961">
    <property type="term" value="F:O-acetylhomoserine aminocarboxypropyltransferase activity"/>
    <property type="evidence" value="ECO:0007669"/>
    <property type="project" value="TreeGrafter"/>
</dbReference>
<keyword evidence="3" id="KW-0808">Transferase</keyword>
<dbReference type="PANTHER" id="PTHR43797:SF2">
    <property type="entry name" value="HOMOCYSTEINE_CYSTEINE SYNTHASE"/>
    <property type="match status" value="1"/>
</dbReference>
<dbReference type="GO" id="GO:0006535">
    <property type="term" value="P:cysteine biosynthetic process from serine"/>
    <property type="evidence" value="ECO:0007669"/>
    <property type="project" value="TreeGrafter"/>
</dbReference>
<gene>
    <name evidence="5" type="primary">mdeA_13</name>
    <name evidence="5" type="ORF">SDC9_174615</name>
</gene>
<comment type="caution">
    <text evidence="5">The sequence shown here is derived from an EMBL/GenBank/DDBJ whole genome shotgun (WGS) entry which is preliminary data.</text>
</comment>
<evidence type="ECO:0000256" key="4">
    <source>
        <dbReference type="ARBA" id="ARBA00022898"/>
    </source>
</evidence>
<dbReference type="InterPro" id="IPR015421">
    <property type="entry name" value="PyrdxlP-dep_Trfase_major"/>
</dbReference>
<dbReference type="EMBL" id="VSSQ01076986">
    <property type="protein sequence ID" value="MPN27188.1"/>
    <property type="molecule type" value="Genomic_DNA"/>
</dbReference>
<dbReference type="SUPFAM" id="SSF53383">
    <property type="entry name" value="PLP-dependent transferases"/>
    <property type="match status" value="1"/>
</dbReference>
<dbReference type="GO" id="GO:0071269">
    <property type="term" value="P:L-homocysteine biosynthetic process"/>
    <property type="evidence" value="ECO:0007669"/>
    <property type="project" value="TreeGrafter"/>
</dbReference>
<dbReference type="InterPro" id="IPR000277">
    <property type="entry name" value="Cys/Met-Metab_PyrdxlP-dep_enz"/>
</dbReference>
<dbReference type="Pfam" id="PF01053">
    <property type="entry name" value="Cys_Met_Meta_PP"/>
    <property type="match status" value="1"/>
</dbReference>
<sequence>MRDVGAAAFAVKTRVQLLRDTGAAMSPLNAFLFLQGLETLSLRVGKHVANTQKIVGFLKGHPKTAWIHYPSLPESKYHALAEKYFPRGAGSIFTFGVAGGEAAARRFIDSLEIFSLLANVADAKSLVIHPASTTHQQLSGKDLADAGVTADMVRLSVGIEDADDLIWDLSQALARI</sequence>
<dbReference type="GO" id="GO:0018826">
    <property type="term" value="F:methionine gamma-lyase activity"/>
    <property type="evidence" value="ECO:0007669"/>
    <property type="project" value="UniProtKB-EC"/>
</dbReference>
<organism evidence="5">
    <name type="scientific">bioreactor metagenome</name>
    <dbReference type="NCBI Taxonomy" id="1076179"/>
    <lineage>
        <taxon>unclassified sequences</taxon>
        <taxon>metagenomes</taxon>
        <taxon>ecological metagenomes</taxon>
    </lineage>
</organism>
<dbReference type="PANTHER" id="PTHR43797">
    <property type="entry name" value="HOMOCYSTEINE/CYSTEINE SYNTHASE"/>
    <property type="match status" value="1"/>
</dbReference>
<dbReference type="GO" id="GO:0019346">
    <property type="term" value="P:transsulfuration"/>
    <property type="evidence" value="ECO:0007669"/>
    <property type="project" value="InterPro"/>
</dbReference>
<proteinExistence type="inferred from homology"/>
<protein>
    <submittedName>
        <fullName evidence="5">L-methionine gamma-lyase</fullName>
        <ecNumber evidence="5">4.4.1.11</ecNumber>
    </submittedName>
</protein>
<evidence type="ECO:0000256" key="2">
    <source>
        <dbReference type="ARBA" id="ARBA00009077"/>
    </source>
</evidence>
<name>A0A645GJU2_9ZZZZ</name>